<dbReference type="PROSITE" id="PS00211">
    <property type="entry name" value="ABC_TRANSPORTER_1"/>
    <property type="match status" value="1"/>
</dbReference>
<accession>A0AAV2VK59</accession>
<dbReference type="SUPFAM" id="SSF52540">
    <property type="entry name" value="P-loop containing nucleoside triphosphate hydrolases"/>
    <property type="match status" value="1"/>
</dbReference>
<dbReference type="InterPro" id="IPR017871">
    <property type="entry name" value="ABC_transporter-like_CS"/>
</dbReference>
<dbReference type="InterPro" id="IPR050319">
    <property type="entry name" value="ABC_transp_ATP-bind"/>
</dbReference>
<reference evidence="5 6" key="1">
    <citation type="journal article" date="2013" name="ISME J.">
        <title>Comparative genomics of pathogenic lineages of Vibrio nigripulchritudo identifies virulence-associated traits.</title>
        <authorList>
            <person name="Goudenege D."/>
            <person name="Labreuche Y."/>
            <person name="Krin E."/>
            <person name="Ansquer D."/>
            <person name="Mangenot S."/>
            <person name="Calteau A."/>
            <person name="Medigue C."/>
            <person name="Mazel D."/>
            <person name="Polz M.F."/>
            <person name="Le Roux F."/>
        </authorList>
    </citation>
    <scope>NUCLEOTIDE SEQUENCE [LARGE SCALE GENOMIC DNA]</scope>
    <source>
        <strain evidence="5 6">SOn1</strain>
    </source>
</reference>
<dbReference type="Proteomes" id="UP000018211">
    <property type="component" value="Unassembled WGS sequence"/>
</dbReference>
<evidence type="ECO:0000256" key="2">
    <source>
        <dbReference type="ARBA" id="ARBA00022741"/>
    </source>
</evidence>
<dbReference type="InterPro" id="IPR027417">
    <property type="entry name" value="P-loop_NTPase"/>
</dbReference>
<feature type="domain" description="ABC transporter" evidence="4">
    <location>
        <begin position="31"/>
        <end position="276"/>
    </location>
</feature>
<keyword evidence="3 5" id="KW-0067">ATP-binding</keyword>
<dbReference type="GO" id="GO:0016887">
    <property type="term" value="F:ATP hydrolysis activity"/>
    <property type="evidence" value="ECO:0007669"/>
    <property type="project" value="InterPro"/>
</dbReference>
<dbReference type="GO" id="GO:0005524">
    <property type="term" value="F:ATP binding"/>
    <property type="evidence" value="ECO:0007669"/>
    <property type="project" value="UniProtKB-KW"/>
</dbReference>
<dbReference type="CDD" id="cd03257">
    <property type="entry name" value="ABC_NikE_OppD_transporters"/>
    <property type="match status" value="1"/>
</dbReference>
<evidence type="ECO:0000313" key="6">
    <source>
        <dbReference type="Proteomes" id="UP000018211"/>
    </source>
</evidence>
<gene>
    <name evidence="5" type="primary">appF</name>
    <name evidence="5" type="ORF">VIBNISOn1_1350009</name>
</gene>
<evidence type="ECO:0000256" key="1">
    <source>
        <dbReference type="ARBA" id="ARBA00022448"/>
    </source>
</evidence>
<dbReference type="FunFam" id="3.40.50.300:FF:000016">
    <property type="entry name" value="Oligopeptide ABC transporter ATP-binding component"/>
    <property type="match status" value="1"/>
</dbReference>
<dbReference type="Gene3D" id="3.40.50.300">
    <property type="entry name" value="P-loop containing nucleotide triphosphate hydrolases"/>
    <property type="match status" value="1"/>
</dbReference>
<dbReference type="Pfam" id="PF00005">
    <property type="entry name" value="ABC_tran"/>
    <property type="match status" value="1"/>
</dbReference>
<dbReference type="InterPro" id="IPR003439">
    <property type="entry name" value="ABC_transporter-like_ATP-bd"/>
</dbReference>
<dbReference type="InterPro" id="IPR003593">
    <property type="entry name" value="AAA+_ATPase"/>
</dbReference>
<dbReference type="PANTHER" id="PTHR43776">
    <property type="entry name" value="TRANSPORT ATP-BINDING PROTEIN"/>
    <property type="match status" value="1"/>
</dbReference>
<dbReference type="SMART" id="SM00382">
    <property type="entry name" value="AAA"/>
    <property type="match status" value="1"/>
</dbReference>
<name>A0AAV2VK59_9VIBR</name>
<organism evidence="5 6">
    <name type="scientific">Vibrio nigripulchritudo SOn1</name>
    <dbReference type="NCBI Taxonomy" id="1238450"/>
    <lineage>
        <taxon>Bacteria</taxon>
        <taxon>Pseudomonadati</taxon>
        <taxon>Pseudomonadota</taxon>
        <taxon>Gammaproteobacteria</taxon>
        <taxon>Vibrionales</taxon>
        <taxon>Vibrionaceae</taxon>
        <taxon>Vibrio</taxon>
    </lineage>
</organism>
<dbReference type="AlphaFoldDB" id="A0AAV2VK59"/>
<dbReference type="Pfam" id="PF08352">
    <property type="entry name" value="oligo_HPY"/>
    <property type="match status" value="1"/>
</dbReference>
<sequence>MSPAITERRTIIGSVCSLSLPRGFPSMSTILNIQSLSKTYWVSAGWFNRSKKGVKALNNLSLAVEKGETLGIVGESGCGKSTLARMLVGLLEPSEGQLSFENESSNSGGQLGQHIQYVFQDPISSLNPRRTIQASMEAPLKALHQLPKNEREERIREAFKQVSLREEFLERYPHEFSGGQAQRIGIARALVAKPEILVLDEPVSALDVSVQAQVLNLLADIKEENNLTYLFISHDLAVVEAVSDRVAVMYFGSLVELGRAEQIFKSPKHPYTKLLAESAPVVGRAIQVSDKDAELPDPLNPPKGCAFASRCPNASHQCMESVPKLNELEGNQFVACHHPVYQ</sequence>
<protein>
    <submittedName>
        <fullName evidence="5">Oligopeptide transport ATP-binding protein appF</fullName>
    </submittedName>
</protein>
<keyword evidence="2" id="KW-0547">Nucleotide-binding</keyword>
<evidence type="ECO:0000256" key="3">
    <source>
        <dbReference type="ARBA" id="ARBA00022840"/>
    </source>
</evidence>
<proteinExistence type="predicted"/>
<dbReference type="PANTHER" id="PTHR43776:SF8">
    <property type="entry name" value="ABC TRANSPORTER, ATP-BINDING PROTEIN"/>
    <property type="match status" value="1"/>
</dbReference>
<evidence type="ECO:0000259" key="4">
    <source>
        <dbReference type="PROSITE" id="PS50893"/>
    </source>
</evidence>
<evidence type="ECO:0000313" key="5">
    <source>
        <dbReference type="EMBL" id="CCO45045.1"/>
    </source>
</evidence>
<comment type="caution">
    <text evidence="5">The sequence shown here is derived from an EMBL/GenBank/DDBJ whole genome shotgun (WGS) entry which is preliminary data.</text>
</comment>
<dbReference type="GO" id="GO:0015833">
    <property type="term" value="P:peptide transport"/>
    <property type="evidence" value="ECO:0007669"/>
    <property type="project" value="InterPro"/>
</dbReference>
<dbReference type="GO" id="GO:0055085">
    <property type="term" value="P:transmembrane transport"/>
    <property type="evidence" value="ECO:0007669"/>
    <property type="project" value="UniProtKB-ARBA"/>
</dbReference>
<dbReference type="InterPro" id="IPR013563">
    <property type="entry name" value="Oligopep_ABC_C"/>
</dbReference>
<dbReference type="NCBIfam" id="TIGR01727">
    <property type="entry name" value="oligo_HPY"/>
    <property type="match status" value="1"/>
</dbReference>
<keyword evidence="1" id="KW-0813">Transport</keyword>
<dbReference type="EMBL" id="CAOF01000041">
    <property type="protein sequence ID" value="CCO45045.1"/>
    <property type="molecule type" value="Genomic_DNA"/>
</dbReference>
<dbReference type="PROSITE" id="PS50893">
    <property type="entry name" value="ABC_TRANSPORTER_2"/>
    <property type="match status" value="1"/>
</dbReference>